<sequence>MTIVTYSATGSLPDDPGSAPTVRCSPASGIPFPSGPTTVNCTASDQTTPPDVATGRFQVEVKGTFRSAQVFPGWQ</sequence>
<dbReference type="OrthoDB" id="135356at2"/>
<evidence type="ECO:0000313" key="3">
    <source>
        <dbReference type="Proteomes" id="UP000287224"/>
    </source>
</evidence>
<proteinExistence type="predicted"/>
<dbReference type="RefSeq" id="WP_126600705.1">
    <property type="nucleotide sequence ID" value="NZ_BIFQ01000002.1"/>
</dbReference>
<accession>A0A401ZND0</accession>
<evidence type="ECO:0000256" key="1">
    <source>
        <dbReference type="SAM" id="MobiDB-lite"/>
    </source>
</evidence>
<dbReference type="AlphaFoldDB" id="A0A401ZND0"/>
<gene>
    <name evidence="2" type="ORF">KDAU_55950</name>
</gene>
<dbReference type="Proteomes" id="UP000287224">
    <property type="component" value="Unassembled WGS sequence"/>
</dbReference>
<organism evidence="2 3">
    <name type="scientific">Dictyobacter aurantiacus</name>
    <dbReference type="NCBI Taxonomy" id="1936993"/>
    <lineage>
        <taxon>Bacteria</taxon>
        <taxon>Bacillati</taxon>
        <taxon>Chloroflexota</taxon>
        <taxon>Ktedonobacteria</taxon>
        <taxon>Ktedonobacterales</taxon>
        <taxon>Dictyobacteraceae</taxon>
        <taxon>Dictyobacter</taxon>
    </lineage>
</organism>
<dbReference type="EMBL" id="BIFQ01000002">
    <property type="protein sequence ID" value="GCE08266.1"/>
    <property type="molecule type" value="Genomic_DNA"/>
</dbReference>
<reference evidence="3" key="1">
    <citation type="submission" date="2018-12" db="EMBL/GenBank/DDBJ databases">
        <title>Tengunoibacter tsumagoiensis gen. nov., sp. nov., Dictyobacter kobayashii sp. nov., D. alpinus sp. nov., and D. joshuensis sp. nov. and description of Dictyobacteraceae fam. nov. within the order Ktedonobacterales isolated from Tengu-no-mugimeshi.</title>
        <authorList>
            <person name="Wang C.M."/>
            <person name="Zheng Y."/>
            <person name="Sakai Y."/>
            <person name="Toyoda A."/>
            <person name="Minakuchi Y."/>
            <person name="Abe K."/>
            <person name="Yokota A."/>
            <person name="Yabe S."/>
        </authorList>
    </citation>
    <scope>NUCLEOTIDE SEQUENCE [LARGE SCALE GENOMIC DNA]</scope>
    <source>
        <strain evidence="3">S-27</strain>
    </source>
</reference>
<protein>
    <recommendedName>
        <fullName evidence="4">HYR domain-containing protein</fullName>
    </recommendedName>
</protein>
<feature type="compositionally biased region" description="Polar residues" evidence="1">
    <location>
        <begin position="1"/>
        <end position="10"/>
    </location>
</feature>
<evidence type="ECO:0000313" key="2">
    <source>
        <dbReference type="EMBL" id="GCE08266.1"/>
    </source>
</evidence>
<feature type="region of interest" description="Disordered" evidence="1">
    <location>
        <begin position="1"/>
        <end position="22"/>
    </location>
</feature>
<comment type="caution">
    <text evidence="2">The sequence shown here is derived from an EMBL/GenBank/DDBJ whole genome shotgun (WGS) entry which is preliminary data.</text>
</comment>
<evidence type="ECO:0008006" key="4">
    <source>
        <dbReference type="Google" id="ProtNLM"/>
    </source>
</evidence>
<keyword evidence="3" id="KW-1185">Reference proteome</keyword>
<name>A0A401ZND0_9CHLR</name>